<dbReference type="SUPFAM" id="SSF54523">
    <property type="entry name" value="Pili subunits"/>
    <property type="match status" value="1"/>
</dbReference>
<keyword evidence="5" id="KW-0997">Cell inner membrane</keyword>
<keyword evidence="7" id="KW-1133">Transmembrane helix</keyword>
<evidence type="ECO:0000259" key="11">
    <source>
        <dbReference type="Pfam" id="PF12019"/>
    </source>
</evidence>
<feature type="domain" description="General secretion pathway GspH" evidence="11">
    <location>
        <begin position="45"/>
        <end position="158"/>
    </location>
</feature>
<evidence type="ECO:0000256" key="5">
    <source>
        <dbReference type="ARBA" id="ARBA00022519"/>
    </source>
</evidence>
<reference evidence="12 13" key="1">
    <citation type="submission" date="2019-08" db="EMBL/GenBank/DDBJ databases">
        <authorList>
            <person name="Peeters C."/>
        </authorList>
    </citation>
    <scope>NUCLEOTIDE SEQUENCE [LARGE SCALE GENOMIC DNA]</scope>
    <source>
        <strain evidence="12 13">LMG 30175</strain>
    </source>
</reference>
<dbReference type="Gene3D" id="3.55.40.10">
    <property type="entry name" value="minor pseudopilin epsh domain"/>
    <property type="match status" value="1"/>
</dbReference>
<dbReference type="GO" id="GO:0015628">
    <property type="term" value="P:protein secretion by the type II secretion system"/>
    <property type="evidence" value="ECO:0007669"/>
    <property type="project" value="InterPro"/>
</dbReference>
<organism evidence="12 13">
    <name type="scientific">Pandoraea terrae</name>
    <dbReference type="NCBI Taxonomy" id="1537710"/>
    <lineage>
        <taxon>Bacteria</taxon>
        <taxon>Pseudomonadati</taxon>
        <taxon>Pseudomonadota</taxon>
        <taxon>Betaproteobacteria</taxon>
        <taxon>Burkholderiales</taxon>
        <taxon>Burkholderiaceae</taxon>
        <taxon>Pandoraea</taxon>
    </lineage>
</organism>
<accession>A0A5E4UR79</accession>
<evidence type="ECO:0000256" key="1">
    <source>
        <dbReference type="ARBA" id="ARBA00004377"/>
    </source>
</evidence>
<keyword evidence="4" id="KW-0488">Methylation</keyword>
<dbReference type="InterPro" id="IPR045584">
    <property type="entry name" value="Pilin-like"/>
</dbReference>
<evidence type="ECO:0000256" key="7">
    <source>
        <dbReference type="ARBA" id="ARBA00022989"/>
    </source>
</evidence>
<dbReference type="InterPro" id="IPR012902">
    <property type="entry name" value="N_methyl_site"/>
</dbReference>
<dbReference type="Proteomes" id="UP000414233">
    <property type="component" value="Unassembled WGS sequence"/>
</dbReference>
<keyword evidence="8" id="KW-0472">Membrane</keyword>
<keyword evidence="6" id="KW-0812">Transmembrane</keyword>
<dbReference type="NCBIfam" id="TIGR02532">
    <property type="entry name" value="IV_pilin_GFxxxE"/>
    <property type="match status" value="1"/>
</dbReference>
<dbReference type="RefSeq" id="WP_150696980.1">
    <property type="nucleotide sequence ID" value="NZ_CABPRZ010000007.1"/>
</dbReference>
<protein>
    <recommendedName>
        <fullName evidence="2">Type II secretion system protein H</fullName>
    </recommendedName>
    <alternativeName>
        <fullName evidence="10">General secretion pathway protein H</fullName>
    </alternativeName>
</protein>
<evidence type="ECO:0000256" key="10">
    <source>
        <dbReference type="ARBA" id="ARBA00030775"/>
    </source>
</evidence>
<comment type="subcellular location">
    <subcellularLocation>
        <location evidence="1">Cell inner membrane</location>
        <topology evidence="1">Single-pass membrane protein</topology>
    </subcellularLocation>
</comment>
<dbReference type="InterPro" id="IPR022346">
    <property type="entry name" value="T2SS_GspH"/>
</dbReference>
<evidence type="ECO:0000256" key="9">
    <source>
        <dbReference type="ARBA" id="ARBA00025772"/>
    </source>
</evidence>
<proteinExistence type="inferred from homology"/>
<evidence type="ECO:0000256" key="4">
    <source>
        <dbReference type="ARBA" id="ARBA00022481"/>
    </source>
</evidence>
<dbReference type="EMBL" id="CABPRZ010000007">
    <property type="protein sequence ID" value="VVE01395.1"/>
    <property type="molecule type" value="Genomic_DNA"/>
</dbReference>
<evidence type="ECO:0000313" key="13">
    <source>
        <dbReference type="Proteomes" id="UP000414233"/>
    </source>
</evidence>
<evidence type="ECO:0000256" key="8">
    <source>
        <dbReference type="ARBA" id="ARBA00023136"/>
    </source>
</evidence>
<evidence type="ECO:0000256" key="2">
    <source>
        <dbReference type="ARBA" id="ARBA00021549"/>
    </source>
</evidence>
<comment type="similarity">
    <text evidence="9">Belongs to the GSP H family.</text>
</comment>
<keyword evidence="13" id="KW-1185">Reference proteome</keyword>
<evidence type="ECO:0000256" key="6">
    <source>
        <dbReference type="ARBA" id="ARBA00022692"/>
    </source>
</evidence>
<gene>
    <name evidence="12" type="ORF">PTE30175_02079</name>
</gene>
<name>A0A5E4UR79_9BURK</name>
<dbReference type="AlphaFoldDB" id="A0A5E4UR79"/>
<dbReference type="OrthoDB" id="8929668at2"/>
<evidence type="ECO:0000313" key="12">
    <source>
        <dbReference type="EMBL" id="VVE01395.1"/>
    </source>
</evidence>
<dbReference type="GO" id="GO:0015627">
    <property type="term" value="C:type II protein secretion system complex"/>
    <property type="evidence" value="ECO:0007669"/>
    <property type="project" value="InterPro"/>
</dbReference>
<keyword evidence="3" id="KW-1003">Cell membrane</keyword>
<dbReference type="Pfam" id="PF07963">
    <property type="entry name" value="N_methyl"/>
    <property type="match status" value="1"/>
</dbReference>
<dbReference type="GO" id="GO:0005886">
    <property type="term" value="C:plasma membrane"/>
    <property type="evidence" value="ECO:0007669"/>
    <property type="project" value="UniProtKB-SubCell"/>
</dbReference>
<evidence type="ECO:0000256" key="3">
    <source>
        <dbReference type="ARBA" id="ARBA00022475"/>
    </source>
</evidence>
<sequence length="182" mass="19679">MRPNDRRGFTMLEMLVVLAIAAAVATAAAPSFNALRARIALDAASHAFLTTLHQARGEAMARQQRVTVAPMDGGDWRSGWMTFVDDNLNGRIDFNEVELTRHPALASFIVARTRLTAGELPSVSFDASGFARSGAWQWLSGSVMFAANGDRRCIVVNAFGRPRQLTHADAGACAAAALHQRR</sequence>
<dbReference type="Pfam" id="PF12019">
    <property type="entry name" value="GspH"/>
    <property type="match status" value="1"/>
</dbReference>